<feature type="compositionally biased region" description="Low complexity" evidence="9">
    <location>
        <begin position="715"/>
        <end position="731"/>
    </location>
</feature>
<sequence>MSAYELTSLARSIIELGAFVHQKNWNRLLRANSLGVPAQWTGSGSGGGFNPLGGAAAVAQASIGGNGGVLQACRTLRFCSVTKREPPSGRVDPTSPAASLLPPAAACRESSFCDPCLAPPYLIEFVHTAPTLRQQPGSEGWQREKMLHWGAGESGVGGWAPGCCPRRAWPSAQCQLSSSAIPRPEGCTTTTTTTPQTTSGTTVPRHPPGLTPPLFSCRSQLNSGPLARTSHTRSPARLALAHCHYFSATLSHYTPPRPPSFLQQQQQLSFPALALGPCRRHLLLTPCLALPPSLLLLPLLHEHNCLFFVAFLASRPSTRRFSPSLSSRASYRFTAGFDLLFAIASIVRLALAFRQTKHPPRRSSHPQVLQQPERARACGAGMKANSDRRPVDPPPVVELRIVEGPSVEEGKDITFDYNANFFLYASLEQARPMAHGRVQTPATLNPPILTGVPASGMAYLDRPHEAGYFIFPDLSVRHEGYFRLSFSLFETTKEEKDFDLEPTSDMPPGVDWRMEIKTVPFNVFSAKKFPGLMESTTLSKIVADQGCRVRIRRDVRMRKRDAKPAAASQDAREEAYRKRPPPTNNPNPRDRSLSNSSEHRPHYSVKPERRPSAADSHSSHASHQPAYEHSAPPARHLSFGSDAPPQARTPSSLPPTNHHPIAPRPQSSHMPPLAGPQHAHQMAPYPEPDRSYRHSITPRPCPSPSLSSKPDAYEPRPSISHIPPSPSSFSSGDYHSRRGSCAPSHPPTPTHYPRRPLLPQPSPSLSHAPLKISSLMSPLPPIEAETEALPRLPNIPTGGKRKHEIVFHQTSGSLHNGQRQSEPHYRSNPRYYPEPDFSMYSRADGEIGYVRFNSCQ</sequence>
<evidence type="ECO:0000256" key="2">
    <source>
        <dbReference type="ARBA" id="ARBA00004496"/>
    </source>
</evidence>
<protein>
    <submittedName>
        <fullName evidence="11">Sexual development activator VeA</fullName>
    </submittedName>
</protein>
<dbReference type="EMBL" id="JH126401">
    <property type="protein sequence ID" value="EGX93159.1"/>
    <property type="molecule type" value="Genomic_DNA"/>
</dbReference>
<dbReference type="RefSeq" id="XP_006669742.1">
    <property type="nucleotide sequence ID" value="XM_006669679.1"/>
</dbReference>
<dbReference type="eggNOG" id="ENOG502S0HV">
    <property type="taxonomic scope" value="Eukaryota"/>
</dbReference>
<evidence type="ECO:0000313" key="11">
    <source>
        <dbReference type="EMBL" id="EGX93159.1"/>
    </source>
</evidence>
<evidence type="ECO:0000256" key="6">
    <source>
        <dbReference type="ARBA" id="ARBA00023163"/>
    </source>
</evidence>
<dbReference type="GO" id="GO:0051176">
    <property type="term" value="P:positive regulation of sulfur metabolic process"/>
    <property type="evidence" value="ECO:0007669"/>
    <property type="project" value="UniProtKB-ARBA"/>
</dbReference>
<keyword evidence="4" id="KW-0749">Sporulation</keyword>
<dbReference type="InParanoid" id="G3JFG9"/>
<dbReference type="GO" id="GO:0030435">
    <property type="term" value="P:sporulation resulting in formation of a cellular spore"/>
    <property type="evidence" value="ECO:0007669"/>
    <property type="project" value="UniProtKB-KW"/>
</dbReference>
<feature type="domain" description="Velvet" evidence="10">
    <location>
        <begin position="359"/>
        <end position="552"/>
    </location>
</feature>
<evidence type="ECO:0000256" key="1">
    <source>
        <dbReference type="ARBA" id="ARBA00004123"/>
    </source>
</evidence>
<evidence type="ECO:0000256" key="9">
    <source>
        <dbReference type="SAM" id="MobiDB-lite"/>
    </source>
</evidence>
<dbReference type="HOGENOM" id="CLU_333697_0_0_1"/>
<evidence type="ECO:0000256" key="4">
    <source>
        <dbReference type="ARBA" id="ARBA00022969"/>
    </source>
</evidence>
<comment type="similarity">
    <text evidence="8">Belongs to the velvet family. VeA subfamily.</text>
</comment>
<keyword evidence="5" id="KW-0805">Transcription regulation</keyword>
<feature type="compositionally biased region" description="Basic and acidic residues" evidence="9">
    <location>
        <begin position="588"/>
        <end position="612"/>
    </location>
</feature>
<accession>G3JFG9</accession>
<feature type="compositionally biased region" description="Polar residues" evidence="9">
    <location>
        <begin position="809"/>
        <end position="820"/>
    </location>
</feature>
<keyword evidence="3" id="KW-0963">Cytoplasm</keyword>
<dbReference type="AlphaFoldDB" id="G3JFG9"/>
<dbReference type="STRING" id="983644.G3JFG9"/>
<dbReference type="Gene3D" id="2.60.40.3960">
    <property type="entry name" value="Velvet domain"/>
    <property type="match status" value="1"/>
</dbReference>
<feature type="compositionally biased region" description="Low complexity" evidence="9">
    <location>
        <begin position="188"/>
        <end position="202"/>
    </location>
</feature>
<dbReference type="GO" id="GO:0034250">
    <property type="term" value="P:positive regulation of amide metabolic process"/>
    <property type="evidence" value="ECO:0007669"/>
    <property type="project" value="UniProtKB-ARBA"/>
</dbReference>
<keyword evidence="6" id="KW-0804">Transcription</keyword>
<dbReference type="InterPro" id="IPR038491">
    <property type="entry name" value="Velvet_dom_sf"/>
</dbReference>
<dbReference type="InterPro" id="IPR021740">
    <property type="entry name" value="Velvet"/>
</dbReference>
<feature type="compositionally biased region" description="Low complexity" evidence="9">
    <location>
        <begin position="613"/>
        <end position="623"/>
    </location>
</feature>
<organism evidence="11 12">
    <name type="scientific">Cordyceps militaris (strain CM01)</name>
    <name type="common">Caterpillar fungus</name>
    <dbReference type="NCBI Taxonomy" id="983644"/>
    <lineage>
        <taxon>Eukaryota</taxon>
        <taxon>Fungi</taxon>
        <taxon>Dikarya</taxon>
        <taxon>Ascomycota</taxon>
        <taxon>Pezizomycotina</taxon>
        <taxon>Sordariomycetes</taxon>
        <taxon>Hypocreomycetidae</taxon>
        <taxon>Hypocreales</taxon>
        <taxon>Cordycipitaceae</taxon>
        <taxon>Cordyceps</taxon>
    </lineage>
</organism>
<dbReference type="PANTHER" id="PTHR33572:SF14">
    <property type="entry name" value="DEVELOPMENTAL AND SECONDARY METABOLISM REGULATOR VEA"/>
    <property type="match status" value="1"/>
</dbReference>
<keyword evidence="12" id="KW-1185">Reference proteome</keyword>
<dbReference type="InterPro" id="IPR037525">
    <property type="entry name" value="Velvet_dom"/>
</dbReference>
<dbReference type="PROSITE" id="PS51821">
    <property type="entry name" value="VELVET"/>
    <property type="match status" value="1"/>
</dbReference>
<feature type="compositionally biased region" description="Pro residues" evidence="9">
    <location>
        <begin position="744"/>
        <end position="762"/>
    </location>
</feature>
<feature type="region of interest" description="Disordered" evidence="9">
    <location>
        <begin position="185"/>
        <end position="208"/>
    </location>
</feature>
<keyword evidence="7" id="KW-0539">Nucleus</keyword>
<evidence type="ECO:0000259" key="10">
    <source>
        <dbReference type="PROSITE" id="PS51821"/>
    </source>
</evidence>
<evidence type="ECO:0000256" key="3">
    <source>
        <dbReference type="ARBA" id="ARBA00022490"/>
    </source>
</evidence>
<dbReference type="KEGG" id="cmt:CCM_04531"/>
<comment type="subcellular location">
    <subcellularLocation>
        <location evidence="2">Cytoplasm</location>
    </subcellularLocation>
    <subcellularLocation>
        <location evidence="1">Nucleus</location>
    </subcellularLocation>
</comment>
<dbReference type="OrthoDB" id="5384689at2759"/>
<name>G3JFG9_CORMM</name>
<evidence type="ECO:0000256" key="7">
    <source>
        <dbReference type="ARBA" id="ARBA00023242"/>
    </source>
</evidence>
<feature type="region of interest" description="Disordered" evidence="9">
    <location>
        <begin position="554"/>
        <end position="769"/>
    </location>
</feature>
<dbReference type="Proteomes" id="UP000001610">
    <property type="component" value="Unassembled WGS sequence"/>
</dbReference>
<gene>
    <name evidence="11" type="ORF">CCM_04531</name>
</gene>
<dbReference type="GO" id="GO:0043455">
    <property type="term" value="P:regulation of secondary metabolic process"/>
    <property type="evidence" value="ECO:0007669"/>
    <property type="project" value="UniProtKB-ARBA"/>
</dbReference>
<dbReference type="VEuPathDB" id="FungiDB:CCM_04531"/>
<reference evidence="11 12" key="1">
    <citation type="journal article" date="2011" name="Genome Biol.">
        <title>Genome sequence of the insect pathogenic fungus Cordyceps militaris, a valued traditional Chinese medicine.</title>
        <authorList>
            <person name="Zheng P."/>
            <person name="Xia Y."/>
            <person name="Xiao G."/>
            <person name="Xiong C."/>
            <person name="Hu X."/>
            <person name="Zhang S."/>
            <person name="Zheng H."/>
            <person name="Huang Y."/>
            <person name="Zhou Y."/>
            <person name="Wang S."/>
            <person name="Zhao G.P."/>
            <person name="Liu X."/>
            <person name="St Leger R.J."/>
            <person name="Wang C."/>
        </authorList>
    </citation>
    <scope>NUCLEOTIDE SEQUENCE [LARGE SCALE GENOMIC DNA]</scope>
    <source>
        <strain evidence="11 12">CM01</strain>
    </source>
</reference>
<evidence type="ECO:0000256" key="5">
    <source>
        <dbReference type="ARBA" id="ARBA00023015"/>
    </source>
</evidence>
<feature type="region of interest" description="Disordered" evidence="9">
    <location>
        <begin position="809"/>
        <end position="833"/>
    </location>
</feature>
<evidence type="ECO:0000256" key="8">
    <source>
        <dbReference type="ARBA" id="ARBA00038005"/>
    </source>
</evidence>
<dbReference type="PANTHER" id="PTHR33572">
    <property type="entry name" value="SPORE DEVELOPMENT REGULATOR VOSA"/>
    <property type="match status" value="1"/>
</dbReference>
<dbReference type="GO" id="GO:0005634">
    <property type="term" value="C:nucleus"/>
    <property type="evidence" value="ECO:0007669"/>
    <property type="project" value="UniProtKB-SubCell"/>
</dbReference>
<dbReference type="GO" id="GO:0005737">
    <property type="term" value="C:cytoplasm"/>
    <property type="evidence" value="ECO:0007669"/>
    <property type="project" value="UniProtKB-SubCell"/>
</dbReference>
<dbReference type="Pfam" id="PF11754">
    <property type="entry name" value="Velvet"/>
    <property type="match status" value="2"/>
</dbReference>
<dbReference type="FunFam" id="2.60.40.3960:FF:000001">
    <property type="entry name" value="Sexual development activator VeA"/>
    <property type="match status" value="1"/>
</dbReference>
<proteinExistence type="inferred from homology"/>
<dbReference type="GeneID" id="18166554"/>
<evidence type="ECO:0000313" key="12">
    <source>
        <dbReference type="Proteomes" id="UP000001610"/>
    </source>
</evidence>